<protein>
    <submittedName>
        <fullName evidence="2">Uncharacterized protein</fullName>
    </submittedName>
</protein>
<feature type="compositionally biased region" description="Basic and acidic residues" evidence="1">
    <location>
        <begin position="221"/>
        <end position="230"/>
    </location>
</feature>
<accession>A0A6A5YNR1</accession>
<gene>
    <name evidence="2" type="ORF">BDV96DRAFT_605213</name>
</gene>
<name>A0A6A5YNR1_9PLEO</name>
<dbReference type="AlphaFoldDB" id="A0A6A5YNR1"/>
<dbReference type="Proteomes" id="UP000799770">
    <property type="component" value="Unassembled WGS sequence"/>
</dbReference>
<evidence type="ECO:0000313" key="3">
    <source>
        <dbReference type="Proteomes" id="UP000799770"/>
    </source>
</evidence>
<sequence>MTFEMANKFSSSTTPPLSAISLWPANMQGLGPETQCERSPQCARSSPKDLAKRLKERLGDAIASLNQANINNVHPQVQLLPSVHHPHPQGTYQSRPPGSHISPIGFQEFHTPDPINAANVVVSGYRCFCTFRSDCRCCESALPPLRVPQVLARNNAHEVPLGFAPAWLPPNMGGTDRLDVAALNAQTNDYTPALDHYGDLYTYNADPDTFWSRTQHGNQDSVERARERQAQHRASRLDGQAQAHAHDWFPEWFLAPGTAYPNFAIWAPTPGSHSFLPPKGQFDQQPHLDSSRRPYITNEYGRGYLTQAGYDDFMQRCIDDAKLGFGHPDLVAWVKARSTISDRLGLPSRLEGDVNGIPPRPISSMATADLEKFSTESDLFRNVEPVQQHCSSRRSSYDTQPQPTPLSHTQAPL</sequence>
<evidence type="ECO:0000256" key="1">
    <source>
        <dbReference type="SAM" id="MobiDB-lite"/>
    </source>
</evidence>
<feature type="compositionally biased region" description="Polar residues" evidence="1">
    <location>
        <begin position="388"/>
        <end position="413"/>
    </location>
</feature>
<evidence type="ECO:0000313" key="2">
    <source>
        <dbReference type="EMBL" id="KAF2108765.1"/>
    </source>
</evidence>
<reference evidence="2" key="1">
    <citation type="journal article" date="2020" name="Stud. Mycol.">
        <title>101 Dothideomycetes genomes: a test case for predicting lifestyles and emergence of pathogens.</title>
        <authorList>
            <person name="Haridas S."/>
            <person name="Albert R."/>
            <person name="Binder M."/>
            <person name="Bloem J."/>
            <person name="Labutti K."/>
            <person name="Salamov A."/>
            <person name="Andreopoulos B."/>
            <person name="Baker S."/>
            <person name="Barry K."/>
            <person name="Bills G."/>
            <person name="Bluhm B."/>
            <person name="Cannon C."/>
            <person name="Castanera R."/>
            <person name="Culley D."/>
            <person name="Daum C."/>
            <person name="Ezra D."/>
            <person name="Gonzalez J."/>
            <person name="Henrissat B."/>
            <person name="Kuo A."/>
            <person name="Liang C."/>
            <person name="Lipzen A."/>
            <person name="Lutzoni F."/>
            <person name="Magnuson J."/>
            <person name="Mondo S."/>
            <person name="Nolan M."/>
            <person name="Ohm R."/>
            <person name="Pangilinan J."/>
            <person name="Park H.-J."/>
            <person name="Ramirez L."/>
            <person name="Alfaro M."/>
            <person name="Sun H."/>
            <person name="Tritt A."/>
            <person name="Yoshinaga Y."/>
            <person name="Zwiers L.-H."/>
            <person name="Turgeon B."/>
            <person name="Goodwin S."/>
            <person name="Spatafora J."/>
            <person name="Crous P."/>
            <person name="Grigoriev I."/>
        </authorList>
    </citation>
    <scope>NUCLEOTIDE SEQUENCE</scope>
    <source>
        <strain evidence="2">CBS 627.86</strain>
    </source>
</reference>
<keyword evidence="3" id="KW-1185">Reference proteome</keyword>
<feature type="region of interest" description="Disordered" evidence="1">
    <location>
        <begin position="385"/>
        <end position="413"/>
    </location>
</feature>
<organism evidence="2 3">
    <name type="scientific">Lophiotrema nucula</name>
    <dbReference type="NCBI Taxonomy" id="690887"/>
    <lineage>
        <taxon>Eukaryota</taxon>
        <taxon>Fungi</taxon>
        <taxon>Dikarya</taxon>
        <taxon>Ascomycota</taxon>
        <taxon>Pezizomycotina</taxon>
        <taxon>Dothideomycetes</taxon>
        <taxon>Pleosporomycetidae</taxon>
        <taxon>Pleosporales</taxon>
        <taxon>Lophiotremataceae</taxon>
        <taxon>Lophiotrema</taxon>
    </lineage>
</organism>
<proteinExistence type="predicted"/>
<feature type="region of interest" description="Disordered" evidence="1">
    <location>
        <begin position="212"/>
        <end position="233"/>
    </location>
</feature>
<dbReference type="EMBL" id="ML977345">
    <property type="protein sequence ID" value="KAF2108765.1"/>
    <property type="molecule type" value="Genomic_DNA"/>
</dbReference>